<dbReference type="HAMAP" id="MF_02040">
    <property type="entry name" value="Mrp_NBP35"/>
    <property type="match status" value="1"/>
</dbReference>
<reference evidence="9" key="1">
    <citation type="journal article" date="2014" name="Int. J. Syst. Evol. Microbiol.">
        <title>Complete genome sequence of Corynebacterium casei LMG S-19264T (=DSM 44701T), isolated from a smear-ripened cheese.</title>
        <authorList>
            <consortium name="US DOE Joint Genome Institute (JGI-PGF)"/>
            <person name="Walter F."/>
            <person name="Albersmeier A."/>
            <person name="Kalinowski J."/>
            <person name="Ruckert C."/>
        </authorList>
    </citation>
    <scope>NUCLEOTIDE SEQUENCE</scope>
    <source>
        <strain evidence="9">KCTC 32513</strain>
    </source>
</reference>
<dbReference type="InterPro" id="IPR027417">
    <property type="entry name" value="P-loop_NTPase"/>
</dbReference>
<organism evidence="9 10">
    <name type="scientific">Algimonas arctica</name>
    <dbReference type="NCBI Taxonomy" id="1479486"/>
    <lineage>
        <taxon>Bacteria</taxon>
        <taxon>Pseudomonadati</taxon>
        <taxon>Pseudomonadota</taxon>
        <taxon>Alphaproteobacteria</taxon>
        <taxon>Maricaulales</taxon>
        <taxon>Robiginitomaculaceae</taxon>
        <taxon>Algimonas</taxon>
    </lineage>
</organism>
<dbReference type="GO" id="GO:0005524">
    <property type="term" value="F:ATP binding"/>
    <property type="evidence" value="ECO:0007669"/>
    <property type="project" value="UniProtKB-UniRule"/>
</dbReference>
<dbReference type="GO" id="GO:0016887">
    <property type="term" value="F:ATP hydrolysis activity"/>
    <property type="evidence" value="ECO:0007669"/>
    <property type="project" value="UniProtKB-UniRule"/>
</dbReference>
<dbReference type="Pfam" id="PF10609">
    <property type="entry name" value="ParA"/>
    <property type="match status" value="1"/>
</dbReference>
<evidence type="ECO:0000256" key="3">
    <source>
        <dbReference type="ARBA" id="ARBA00022840"/>
    </source>
</evidence>
<keyword evidence="2 6" id="KW-0547">Nucleotide-binding</keyword>
<name>A0A8J3CQQ9_9PROT</name>
<protein>
    <recommendedName>
        <fullName evidence="6">Iron-sulfur cluster carrier protein</fullName>
    </recommendedName>
</protein>
<evidence type="ECO:0000313" key="9">
    <source>
        <dbReference type="EMBL" id="GHA95649.1"/>
    </source>
</evidence>
<keyword evidence="4 6" id="KW-0408">Iron</keyword>
<sequence>MTAYSEAAALRALGTVPDPLSDRDIVSAGRLSDLTFDAGRLRVILGVPPETTQEQGLTVRDAAEQALSGLAGIDQVAVLLTTHKAAPALKPAAPKRTDRNPHPNKRPAGYQGDAHVTKTIAISSAKGGVGKSTVTVGLARALAAQGQRVGILDADIHGPSVPTLLGLAEQLGTRDVEGRRLIVPAEVDGLKAISIGLLTGNDDPVVWRGPMVQGAIARMLWDTDWGALDLLLIDMPPGTGDPQLGLAQDVEPDGAVIVTTPQDLALLDARKGVSMFEKVDIPVIGWVENMAVFICPDCGSEHRIFGEGNLDLPIPKLGSLALSMAMRDARGGYDDLARALLGTLA</sequence>
<evidence type="ECO:0000256" key="2">
    <source>
        <dbReference type="ARBA" id="ARBA00022741"/>
    </source>
</evidence>
<gene>
    <name evidence="9" type="ORF">GCM10009069_18350</name>
</gene>
<dbReference type="InterPro" id="IPR033756">
    <property type="entry name" value="YlxH/NBP35"/>
</dbReference>
<evidence type="ECO:0000256" key="5">
    <source>
        <dbReference type="ARBA" id="ARBA00023014"/>
    </source>
</evidence>
<dbReference type="FunFam" id="3.40.50.300:FF:001119">
    <property type="entry name" value="Iron-sulfur cluster carrier protein"/>
    <property type="match status" value="1"/>
</dbReference>
<dbReference type="RefSeq" id="WP_189497692.1">
    <property type="nucleotide sequence ID" value="NZ_BMZH01000006.1"/>
</dbReference>
<dbReference type="InterPro" id="IPR002744">
    <property type="entry name" value="MIP18-like"/>
</dbReference>
<dbReference type="SUPFAM" id="SSF52540">
    <property type="entry name" value="P-loop containing nucleoside triphosphate hydrolases"/>
    <property type="match status" value="1"/>
</dbReference>
<dbReference type="InterPro" id="IPR044304">
    <property type="entry name" value="NUBPL-like"/>
</dbReference>
<keyword evidence="10" id="KW-1185">Reference proteome</keyword>
<comment type="subunit">
    <text evidence="6">Homodimer.</text>
</comment>
<evidence type="ECO:0000259" key="8">
    <source>
        <dbReference type="Pfam" id="PF01883"/>
    </source>
</evidence>
<keyword evidence="6" id="KW-0378">Hydrolase</keyword>
<feature type="binding site" evidence="6">
    <location>
        <begin position="125"/>
        <end position="132"/>
    </location>
    <ligand>
        <name>ATP</name>
        <dbReference type="ChEBI" id="CHEBI:30616"/>
    </ligand>
</feature>
<dbReference type="GO" id="GO:0046872">
    <property type="term" value="F:metal ion binding"/>
    <property type="evidence" value="ECO:0007669"/>
    <property type="project" value="UniProtKB-KW"/>
</dbReference>
<keyword evidence="1 6" id="KW-0479">Metal-binding</keyword>
<proteinExistence type="inferred from homology"/>
<dbReference type="CDD" id="cd02037">
    <property type="entry name" value="Mrp_NBP35"/>
    <property type="match status" value="1"/>
</dbReference>
<accession>A0A8J3CQQ9</accession>
<keyword evidence="5 6" id="KW-0411">Iron-sulfur</keyword>
<dbReference type="SUPFAM" id="SSF117916">
    <property type="entry name" value="Fe-S cluster assembly (FSCA) domain-like"/>
    <property type="match status" value="1"/>
</dbReference>
<comment type="caution">
    <text evidence="9">The sequence shown here is derived from an EMBL/GenBank/DDBJ whole genome shotgun (WGS) entry which is preliminary data.</text>
</comment>
<dbReference type="InterPro" id="IPR034904">
    <property type="entry name" value="FSCA_dom_sf"/>
</dbReference>
<dbReference type="GO" id="GO:0016226">
    <property type="term" value="P:iron-sulfur cluster assembly"/>
    <property type="evidence" value="ECO:0007669"/>
    <property type="project" value="InterPro"/>
</dbReference>
<dbReference type="GO" id="GO:0051539">
    <property type="term" value="F:4 iron, 4 sulfur cluster binding"/>
    <property type="evidence" value="ECO:0007669"/>
    <property type="project" value="TreeGrafter"/>
</dbReference>
<comment type="function">
    <text evidence="6">Binds and transfers iron-sulfur (Fe-S) clusters to target apoproteins. Can hydrolyze ATP.</text>
</comment>
<feature type="domain" description="MIP18 family-like" evidence="8">
    <location>
        <begin position="7"/>
        <end position="78"/>
    </location>
</feature>
<comment type="similarity">
    <text evidence="6">Belongs to the Mrp/NBP35 ATP-binding proteins family.</text>
</comment>
<evidence type="ECO:0000256" key="7">
    <source>
        <dbReference type="SAM" id="MobiDB-lite"/>
    </source>
</evidence>
<dbReference type="InterPro" id="IPR019591">
    <property type="entry name" value="Mrp/NBP35_ATP-bd"/>
</dbReference>
<dbReference type="AlphaFoldDB" id="A0A8J3CQQ9"/>
<dbReference type="Gene3D" id="3.30.300.130">
    <property type="entry name" value="Fe-S cluster assembly (FSCA)"/>
    <property type="match status" value="1"/>
</dbReference>
<dbReference type="Proteomes" id="UP000634004">
    <property type="component" value="Unassembled WGS sequence"/>
</dbReference>
<dbReference type="PANTHER" id="PTHR42961:SF2">
    <property type="entry name" value="IRON-SULFUR PROTEIN NUBPL"/>
    <property type="match status" value="1"/>
</dbReference>
<dbReference type="Pfam" id="PF01883">
    <property type="entry name" value="FeS_assembly_P"/>
    <property type="match status" value="1"/>
</dbReference>
<evidence type="ECO:0000256" key="1">
    <source>
        <dbReference type="ARBA" id="ARBA00022723"/>
    </source>
</evidence>
<dbReference type="PANTHER" id="PTHR42961">
    <property type="entry name" value="IRON-SULFUR PROTEIN NUBPL"/>
    <property type="match status" value="1"/>
</dbReference>
<evidence type="ECO:0000256" key="6">
    <source>
        <dbReference type="HAMAP-Rule" id="MF_02040"/>
    </source>
</evidence>
<evidence type="ECO:0000256" key="4">
    <source>
        <dbReference type="ARBA" id="ARBA00023004"/>
    </source>
</evidence>
<evidence type="ECO:0000313" key="10">
    <source>
        <dbReference type="Proteomes" id="UP000634004"/>
    </source>
</evidence>
<feature type="region of interest" description="Disordered" evidence="7">
    <location>
        <begin position="87"/>
        <end position="111"/>
    </location>
</feature>
<dbReference type="GO" id="GO:0140663">
    <property type="term" value="F:ATP-dependent FeS chaperone activity"/>
    <property type="evidence" value="ECO:0007669"/>
    <property type="project" value="InterPro"/>
</dbReference>
<dbReference type="EMBL" id="BMZH01000006">
    <property type="protein sequence ID" value="GHA95649.1"/>
    <property type="molecule type" value="Genomic_DNA"/>
</dbReference>
<keyword evidence="3 6" id="KW-0067">ATP-binding</keyword>
<reference evidence="9" key="2">
    <citation type="submission" date="2020-09" db="EMBL/GenBank/DDBJ databases">
        <authorList>
            <person name="Sun Q."/>
            <person name="Kim S."/>
        </authorList>
    </citation>
    <scope>NUCLEOTIDE SEQUENCE</scope>
    <source>
        <strain evidence="9">KCTC 32513</strain>
    </source>
</reference>
<dbReference type="Gene3D" id="3.40.50.300">
    <property type="entry name" value="P-loop containing nucleotide triphosphate hydrolases"/>
    <property type="match status" value="1"/>
</dbReference>